<name>A0ABN4FFQ1_9GAMM</name>
<feature type="signal peptide" evidence="1">
    <location>
        <begin position="1"/>
        <end position="29"/>
    </location>
</feature>
<reference evidence="2 3" key="1">
    <citation type="journal article" date="2015" name="Genome Announc.">
        <title>Thirty-Two Complete Genome Assemblies of Nine Yersinia Species, Including Y. pestis, Y. pseudotuberculosis, and Y. enterocolitica.</title>
        <authorList>
            <person name="Johnson S.L."/>
            <person name="Daligault H.E."/>
            <person name="Davenport K.W."/>
            <person name="Jaissle J."/>
            <person name="Frey K.G."/>
            <person name="Ladner J.T."/>
            <person name="Broomall S.M."/>
            <person name="Bishop-Lilly K.A."/>
            <person name="Bruce D.C."/>
            <person name="Coyne S.R."/>
            <person name="Gibbons H.S."/>
            <person name="Lo C.C."/>
            <person name="Munk A.C."/>
            <person name="Rosenzweig C.N."/>
            <person name="Koroleva G.I."/>
            <person name="Palacios G.F."/>
            <person name="Redden C.L."/>
            <person name="Xu Y."/>
            <person name="Minogue T.D."/>
            <person name="Chain P.S."/>
        </authorList>
    </citation>
    <scope>NUCLEOTIDE SEQUENCE [LARGE SCALE GENOMIC DNA]</scope>
    <source>
        <strain evidence="2 3">Y231</strain>
    </source>
</reference>
<keyword evidence="3" id="KW-1185">Reference proteome</keyword>
<dbReference type="Proteomes" id="UP000031883">
    <property type="component" value="Chromosome"/>
</dbReference>
<protein>
    <submittedName>
        <fullName evidence="2">Uncharacterized protein</fullName>
    </submittedName>
</protein>
<evidence type="ECO:0000313" key="2">
    <source>
        <dbReference type="EMBL" id="AJJ36388.1"/>
    </source>
</evidence>
<evidence type="ECO:0000256" key="1">
    <source>
        <dbReference type="SAM" id="SignalP"/>
    </source>
</evidence>
<feature type="chain" id="PRO_5047084983" evidence="1">
    <location>
        <begin position="30"/>
        <end position="52"/>
    </location>
</feature>
<dbReference type="EMBL" id="CP009997">
    <property type="protein sequence ID" value="AJJ36388.1"/>
    <property type="molecule type" value="Genomic_DNA"/>
</dbReference>
<organism evidence="2 3">
    <name type="scientific">Yersinia rochesterensis</name>
    <dbReference type="NCBI Taxonomy" id="1604335"/>
    <lineage>
        <taxon>Bacteria</taxon>
        <taxon>Pseudomonadati</taxon>
        <taxon>Pseudomonadota</taxon>
        <taxon>Gammaproteobacteria</taxon>
        <taxon>Enterobacterales</taxon>
        <taxon>Yersiniaceae</taxon>
        <taxon>Yersinia</taxon>
    </lineage>
</organism>
<accession>A0ABN4FFQ1</accession>
<keyword evidence="1" id="KW-0732">Signal</keyword>
<gene>
    <name evidence="2" type="ORF">CH54_3539</name>
</gene>
<proteinExistence type="predicted"/>
<evidence type="ECO:0000313" key="3">
    <source>
        <dbReference type="Proteomes" id="UP000031883"/>
    </source>
</evidence>
<sequence length="52" mass="5939">MLNTNRMSIDFIRKLSLITLVFTSLSASASNPVNIVYRVDSRPQKKSPWRGE</sequence>